<comment type="caution">
    <text evidence="2">The sequence shown here is derived from an EMBL/GenBank/DDBJ whole genome shotgun (WGS) entry which is preliminary data.</text>
</comment>
<evidence type="ECO:0000313" key="2">
    <source>
        <dbReference type="EMBL" id="MDI1489105.1"/>
    </source>
</evidence>
<dbReference type="EMBL" id="JAPUFD010000008">
    <property type="protein sequence ID" value="MDI1489105.1"/>
    <property type="molecule type" value="Genomic_DNA"/>
</dbReference>
<organism evidence="2 3">
    <name type="scientific">Ramalina farinacea</name>
    <dbReference type="NCBI Taxonomy" id="258253"/>
    <lineage>
        <taxon>Eukaryota</taxon>
        <taxon>Fungi</taxon>
        <taxon>Dikarya</taxon>
        <taxon>Ascomycota</taxon>
        <taxon>Pezizomycotina</taxon>
        <taxon>Lecanoromycetes</taxon>
        <taxon>OSLEUM clade</taxon>
        <taxon>Lecanoromycetidae</taxon>
        <taxon>Lecanorales</taxon>
        <taxon>Lecanorineae</taxon>
        <taxon>Ramalinaceae</taxon>
        <taxon>Ramalina</taxon>
    </lineage>
</organism>
<dbReference type="Proteomes" id="UP001161017">
    <property type="component" value="Unassembled WGS sequence"/>
</dbReference>
<evidence type="ECO:0000313" key="3">
    <source>
        <dbReference type="Proteomes" id="UP001161017"/>
    </source>
</evidence>
<feature type="region of interest" description="Disordered" evidence="1">
    <location>
        <begin position="29"/>
        <end position="52"/>
    </location>
</feature>
<protein>
    <submittedName>
        <fullName evidence="2">Uncharacterized protein</fullName>
    </submittedName>
</protein>
<evidence type="ECO:0000256" key="1">
    <source>
        <dbReference type="SAM" id="MobiDB-lite"/>
    </source>
</evidence>
<gene>
    <name evidence="2" type="ORF">OHK93_008383</name>
</gene>
<feature type="compositionally biased region" description="Polar residues" evidence="1">
    <location>
        <begin position="29"/>
        <end position="40"/>
    </location>
</feature>
<accession>A0AA43TWG8</accession>
<name>A0AA43TWG8_9LECA</name>
<proteinExistence type="predicted"/>
<dbReference type="AlphaFoldDB" id="A0AA43TWG8"/>
<keyword evidence="3" id="KW-1185">Reference proteome</keyword>
<sequence>MFRACGLSIIPRSGNRLQCRPRQWQRCTQTATASQGSPQTDGKDESQVQPHVRSSIWSRTLKPVPRVLNAIFEPFQSRPGWYDLTDPEDVPFTETPKIPRKRVRLPSEVRDIASFNALVSRFRTLGLQTPYETYALPLAIREPAALRRLLSVIRRDNLLPRQEIGSTFLEVAVGLVEVLEQKSLSRDRRRRAQYLYLITGRYVNGEKIHDRIPRWSLCSWAEKCFTPDGDLWPVYIQLVDLFAEPAIVRKEWRDYSARLKTSLANNSMLRFYALSRKEPLLAEMGRTKKSRAVNKARMAQIGQGTTKESRVERYAAILLNNARNATIQTLLRSRSWQEAWTLVYECEKPATDITPQSWTALLRYPEGLKGLQEWLPEMEAPALEMLAQEVAKVENSLGLSWTGGKDGYHVKSGDPFWVAEDVSGD</sequence>
<reference evidence="2" key="1">
    <citation type="journal article" date="2023" name="Genome Biol. Evol.">
        <title>First Whole Genome Sequence and Flow Cytometry Genome Size Data for the Lichen-Forming Fungus Ramalina farinacea (Ascomycota).</title>
        <authorList>
            <person name="Llewellyn T."/>
            <person name="Mian S."/>
            <person name="Hill R."/>
            <person name="Leitch I.J."/>
            <person name="Gaya E."/>
        </authorList>
    </citation>
    <scope>NUCLEOTIDE SEQUENCE</scope>
    <source>
        <strain evidence="2">LIQ254RAFAR</strain>
    </source>
</reference>